<feature type="non-terminal residue" evidence="1">
    <location>
        <position position="83"/>
    </location>
</feature>
<name>A0A0F9CRG7_9ZZZZ</name>
<dbReference type="EMBL" id="LAZR01042965">
    <property type="protein sequence ID" value="KKL08226.1"/>
    <property type="molecule type" value="Genomic_DNA"/>
</dbReference>
<reference evidence="1" key="1">
    <citation type="journal article" date="2015" name="Nature">
        <title>Complex archaea that bridge the gap between prokaryotes and eukaryotes.</title>
        <authorList>
            <person name="Spang A."/>
            <person name="Saw J.H."/>
            <person name="Jorgensen S.L."/>
            <person name="Zaremba-Niedzwiedzka K."/>
            <person name="Martijn J."/>
            <person name="Lind A.E."/>
            <person name="van Eijk R."/>
            <person name="Schleper C."/>
            <person name="Guy L."/>
            <person name="Ettema T.J."/>
        </authorList>
    </citation>
    <scope>NUCLEOTIDE SEQUENCE</scope>
</reference>
<dbReference type="AlphaFoldDB" id="A0A0F9CRG7"/>
<protein>
    <submittedName>
        <fullName evidence="1">Uncharacterized protein</fullName>
    </submittedName>
</protein>
<accession>A0A0F9CRG7</accession>
<sequence length="83" mass="9257">MKKIYLFSFALLFLISLTIAGEFGYNYLEDKNAFFGIVEFDGGWENGGCSIIDGEIFCQVVNTINLTSVNITKENITITESIT</sequence>
<comment type="caution">
    <text evidence="1">The sequence shown here is derived from an EMBL/GenBank/DDBJ whole genome shotgun (WGS) entry which is preliminary data.</text>
</comment>
<evidence type="ECO:0000313" key="1">
    <source>
        <dbReference type="EMBL" id="KKL08226.1"/>
    </source>
</evidence>
<organism evidence="1">
    <name type="scientific">marine sediment metagenome</name>
    <dbReference type="NCBI Taxonomy" id="412755"/>
    <lineage>
        <taxon>unclassified sequences</taxon>
        <taxon>metagenomes</taxon>
        <taxon>ecological metagenomes</taxon>
    </lineage>
</organism>
<gene>
    <name evidence="1" type="ORF">LCGC14_2578000</name>
</gene>
<proteinExistence type="predicted"/>